<evidence type="ECO:0000313" key="4">
    <source>
        <dbReference type="Proteomes" id="UP001242480"/>
    </source>
</evidence>
<dbReference type="PANTHER" id="PTHR10907:SF47">
    <property type="entry name" value="REGUCALCIN"/>
    <property type="match status" value="1"/>
</dbReference>
<accession>A0ABU0JI96</accession>
<evidence type="ECO:0000259" key="2">
    <source>
        <dbReference type="Pfam" id="PF08450"/>
    </source>
</evidence>
<dbReference type="PRINTS" id="PR01790">
    <property type="entry name" value="SMP30FAMILY"/>
</dbReference>
<protein>
    <submittedName>
        <fullName evidence="3">Sugar lactone lactonase YvrE</fullName>
    </submittedName>
</protein>
<comment type="similarity">
    <text evidence="1">Belongs to the SMP-30/CGR1 family.</text>
</comment>
<reference evidence="3 4" key="1">
    <citation type="submission" date="2023-07" db="EMBL/GenBank/DDBJ databases">
        <title>Genomic Encyclopedia of Type Strains, Phase IV (KMG-IV): sequencing the most valuable type-strain genomes for metagenomic binning, comparative biology and taxonomic classification.</title>
        <authorList>
            <person name="Goeker M."/>
        </authorList>
    </citation>
    <scope>NUCLEOTIDE SEQUENCE [LARGE SCALE GENOMIC DNA]</scope>
    <source>
        <strain evidence="3 4">DSM 19619</strain>
    </source>
</reference>
<dbReference type="PANTHER" id="PTHR10907">
    <property type="entry name" value="REGUCALCIN"/>
    <property type="match status" value="1"/>
</dbReference>
<dbReference type="Pfam" id="PF08450">
    <property type="entry name" value="SGL"/>
    <property type="match status" value="1"/>
</dbReference>
<keyword evidence="4" id="KW-1185">Reference proteome</keyword>
<organism evidence="3 4">
    <name type="scientific">Labrys wisconsinensis</name>
    <dbReference type="NCBI Taxonomy" id="425677"/>
    <lineage>
        <taxon>Bacteria</taxon>
        <taxon>Pseudomonadati</taxon>
        <taxon>Pseudomonadota</taxon>
        <taxon>Alphaproteobacteria</taxon>
        <taxon>Hyphomicrobiales</taxon>
        <taxon>Xanthobacteraceae</taxon>
        <taxon>Labrys</taxon>
    </lineage>
</organism>
<comment type="caution">
    <text evidence="3">The sequence shown here is derived from an EMBL/GenBank/DDBJ whole genome shotgun (WGS) entry which is preliminary data.</text>
</comment>
<dbReference type="InterPro" id="IPR011042">
    <property type="entry name" value="6-blade_b-propeller_TolB-like"/>
</dbReference>
<dbReference type="Gene3D" id="2.120.10.30">
    <property type="entry name" value="TolB, C-terminal domain"/>
    <property type="match status" value="1"/>
</dbReference>
<dbReference type="InterPro" id="IPR013658">
    <property type="entry name" value="SGL"/>
</dbReference>
<evidence type="ECO:0000313" key="3">
    <source>
        <dbReference type="EMBL" id="MDQ0474011.1"/>
    </source>
</evidence>
<evidence type="ECO:0000256" key="1">
    <source>
        <dbReference type="ARBA" id="ARBA00008853"/>
    </source>
</evidence>
<dbReference type="Proteomes" id="UP001242480">
    <property type="component" value="Unassembled WGS sequence"/>
</dbReference>
<dbReference type="SUPFAM" id="SSF63829">
    <property type="entry name" value="Calcium-dependent phosphotriesterase"/>
    <property type="match status" value="1"/>
</dbReference>
<gene>
    <name evidence="3" type="ORF">QO011_007050</name>
</gene>
<dbReference type="RefSeq" id="WP_307282907.1">
    <property type="nucleotide sequence ID" value="NZ_JAUSVX010000019.1"/>
</dbReference>
<dbReference type="InterPro" id="IPR005511">
    <property type="entry name" value="SMP-30"/>
</dbReference>
<feature type="domain" description="SMP-30/Gluconolactonase/LRE-like region" evidence="2">
    <location>
        <begin position="15"/>
        <end position="257"/>
    </location>
</feature>
<name>A0ABU0JI96_9HYPH</name>
<dbReference type="EMBL" id="JAUSVX010000019">
    <property type="protein sequence ID" value="MDQ0474011.1"/>
    <property type="molecule type" value="Genomic_DNA"/>
</dbReference>
<proteinExistence type="inferred from homology"/>
<sequence length="297" mass="31768">MPSSPDVLIACGCRLAESPIWSPAGRTLHWVDIPAGLVHRWRAETGETASWPLGEAIGSIAPCVDGSWLAATKTGIGRLVLDGGAYMPFATPEAGRPAMRFNEGKVDPRGRFLAGTMNETVREPDGTLYRLDPDLSLTPLLGDVIVPNGLCWSPDGRTMYFADTRRHAISAFDYDLDDGVPTNRRILVDLASYGGLPDGAAVDDEGCLWGALFGGGRIVRYTPDGRIDRAIALPVSQVTSLAFGGRDGRTLFVTTARHLLDEAALRSQPLAGHIFAVDAGVSGRPDPRFAGSFARRP</sequence>